<evidence type="ECO:0000256" key="1">
    <source>
        <dbReference type="SAM" id="MobiDB-lite"/>
    </source>
</evidence>
<feature type="compositionally biased region" description="Polar residues" evidence="1">
    <location>
        <begin position="295"/>
        <end position="311"/>
    </location>
</feature>
<feature type="compositionally biased region" description="Polar residues" evidence="1">
    <location>
        <begin position="245"/>
        <end position="274"/>
    </location>
</feature>
<evidence type="ECO:0000313" key="3">
    <source>
        <dbReference type="Proteomes" id="UP001265746"/>
    </source>
</evidence>
<name>A0AAD9SSK2_PHOAM</name>
<proteinExistence type="predicted"/>
<dbReference type="Proteomes" id="UP001265746">
    <property type="component" value="Unassembled WGS sequence"/>
</dbReference>
<feature type="region of interest" description="Disordered" evidence="1">
    <location>
        <begin position="245"/>
        <end position="349"/>
    </location>
</feature>
<evidence type="ECO:0000313" key="2">
    <source>
        <dbReference type="EMBL" id="KAK2615222.1"/>
    </source>
</evidence>
<feature type="region of interest" description="Disordered" evidence="1">
    <location>
        <begin position="531"/>
        <end position="565"/>
    </location>
</feature>
<organism evidence="2 3">
    <name type="scientific">Phomopsis amygdali</name>
    <name type="common">Fusicoccum amygdali</name>
    <dbReference type="NCBI Taxonomy" id="1214568"/>
    <lineage>
        <taxon>Eukaryota</taxon>
        <taxon>Fungi</taxon>
        <taxon>Dikarya</taxon>
        <taxon>Ascomycota</taxon>
        <taxon>Pezizomycotina</taxon>
        <taxon>Sordariomycetes</taxon>
        <taxon>Sordariomycetidae</taxon>
        <taxon>Diaporthales</taxon>
        <taxon>Diaporthaceae</taxon>
        <taxon>Diaporthe</taxon>
    </lineage>
</organism>
<feature type="compositionally biased region" description="Basic and acidic residues" evidence="1">
    <location>
        <begin position="546"/>
        <end position="556"/>
    </location>
</feature>
<dbReference type="AlphaFoldDB" id="A0AAD9SSK2"/>
<sequence length="661" mass="72939">MGSALPFLADATSVARPELTQVETPKQAAVLEASQAAVSTFVSWLAVASIPTRPQGPDARSAAVLSRSTRLLFDASNAGDTIILRVFVHFRRILHATAGSITKHFTCARCLHRNDGIQARRPSEAQSRTPSFPPNRSTATMFGFPSNPFLPTAEDSPPVTRSRCTAPGCQEFVPNGYPACPFHMRPVSPNVSKSIEKQHWPSLSQLVGRLPEPNLHNRKQLDAKVTARKSIASKPAFLLTASKTNGVRTNGSSQSAASRVTVNGSHISPKSSLLRQIRPEPPESPETPSRKRQRISSPGNDESSPRVSQRNFDLPSRDRSPSYGNLPARNFGSPLPNGSTGFLYSDRDKGKIAGHAPRFDANQNQNQPNGIGFNFEPTINPLRNGSSNDTRKASFGGSHAEPTILSHTDWRSPSARNSIAPERQGRGPAPIKAKKSQKISKSAYGGLKSVIRTPPLEKQRQRLTEVHDISALDRFIYGQEGSSQPPPGVAAPVEQEPRKREYVFYGHIDPRTHWTRPHSDAWYERKDEEIKARGGRKANLGKAAQRMKEQRLKESPDEWEESLPERVRNDEAWLSAMRYHHSRNYGARPNETPQASEQPSPVRKKRPYRRRNQGTAQVVPEPSNAAARTNSEIPNVGPGMQPMAGLNGNHRLLKRHTEPSI</sequence>
<comment type="caution">
    <text evidence="2">The sequence shown here is derived from an EMBL/GenBank/DDBJ whole genome shotgun (WGS) entry which is preliminary data.</text>
</comment>
<gene>
    <name evidence="2" type="ORF">N8I77_001990</name>
</gene>
<feature type="compositionally biased region" description="Basic residues" evidence="1">
    <location>
        <begin position="602"/>
        <end position="612"/>
    </location>
</feature>
<feature type="region of interest" description="Disordered" evidence="1">
    <location>
        <begin position="389"/>
        <end position="440"/>
    </location>
</feature>
<feature type="region of interest" description="Disordered" evidence="1">
    <location>
        <begin position="584"/>
        <end position="661"/>
    </location>
</feature>
<dbReference type="EMBL" id="JAUJFL010000001">
    <property type="protein sequence ID" value="KAK2615222.1"/>
    <property type="molecule type" value="Genomic_DNA"/>
</dbReference>
<protein>
    <submittedName>
        <fullName evidence="2">Uncharacterized protein</fullName>
    </submittedName>
</protein>
<accession>A0AAD9SSK2</accession>
<reference evidence="2" key="1">
    <citation type="submission" date="2023-06" db="EMBL/GenBank/DDBJ databases">
        <authorList>
            <person name="Noh H."/>
        </authorList>
    </citation>
    <scope>NUCLEOTIDE SEQUENCE</scope>
    <source>
        <strain evidence="2">DUCC20226</strain>
    </source>
</reference>
<keyword evidence="3" id="KW-1185">Reference proteome</keyword>